<name>A0A929BB47_9PSEU</name>
<protein>
    <submittedName>
        <fullName evidence="1">HAD family hydrolase</fullName>
    </submittedName>
</protein>
<keyword evidence="2" id="KW-1185">Reference proteome</keyword>
<dbReference type="AlphaFoldDB" id="A0A929BB47"/>
<gene>
    <name evidence="1" type="ORF">IQ251_11750</name>
</gene>
<accession>A0A929BB47</accession>
<dbReference type="InterPro" id="IPR036412">
    <property type="entry name" value="HAD-like_sf"/>
</dbReference>
<dbReference type="SUPFAM" id="SSF56784">
    <property type="entry name" value="HAD-like"/>
    <property type="match status" value="1"/>
</dbReference>
<comment type="caution">
    <text evidence="1">The sequence shown here is derived from an EMBL/GenBank/DDBJ whole genome shotgun (WGS) entry which is preliminary data.</text>
</comment>
<dbReference type="InterPro" id="IPR023214">
    <property type="entry name" value="HAD_sf"/>
</dbReference>
<keyword evidence="1" id="KW-0378">Hydrolase</keyword>
<evidence type="ECO:0000313" key="2">
    <source>
        <dbReference type="Proteomes" id="UP000598360"/>
    </source>
</evidence>
<evidence type="ECO:0000313" key="1">
    <source>
        <dbReference type="EMBL" id="MBE9375115.1"/>
    </source>
</evidence>
<proteinExistence type="predicted"/>
<dbReference type="Gene3D" id="3.40.50.1000">
    <property type="entry name" value="HAD superfamily/HAD-like"/>
    <property type="match status" value="1"/>
</dbReference>
<sequence length="778" mass="83739">MPVGTFTGASLQQLVDFEVALERELTEVDQDVAELVGLAESSEIPILLVSDTYFTDIQLTELLDRPGLSGLKAARQFRSCQHGADKASGLWEIVLDSAGVRPEQLVHLGDHPEGDDRVPAELGVRTVLYRRGGEGFAELLEREHNPVEPLGAHDPVLDAEHGDFGITALRAKALQTGSGEASLSADAAWRFGAGVLGPVLTGFAEWAARRGHEEGTPVLWCPMREGELLSELVNASAAARGWNVRAAPVWLSRQVTSLAGLEVRDPQAVHDFVRRSYRLTVAQLLATLKIRPGEVPSLAQHLHSPLDGAELVDRVGVALTETPHLRNRLATTVTATRERLLGHLRRTGALDGPEITLVDLGWGGTIQYQLAHVLRMSGIGNAVSGLYLATDERSTRVVGAGMRIEGYLGTAGHPSDLVRAVSRSPEIVEQSTSALCGSLVDFEDSGAPVLGPAAGGQTQHQQRTAVQDGVRRFQALWLRQIEGGEGVWPELTGAARQRLRSVLSAALRTPNAEEAALFGNWEHDDNFGSSVVTRLLPDDLLPAVPYMSPNDLDELHMRDAFWPGLIAASDPQLSAARRAVESGALDGAAFEPHGRAESELRFRTADGEWHDGPRKRVRVNHNGLSFARFNASGAGITDVSLAIPGQPAVVRLDWVSVEVQREGTPERAVLHWDEPGHYAGLTHAECTWLGGNLIEFEHPHSAVWLPITSAGPPASSVTVTVAFAMLPQSVSRLAPRMPPAPAVSRLRGRLLEEYRTAGVRAVAAGAARVAARQLKGEK</sequence>
<dbReference type="Proteomes" id="UP000598360">
    <property type="component" value="Unassembled WGS sequence"/>
</dbReference>
<organism evidence="1 2">
    <name type="scientific">Saccharopolyspora montiporae</name>
    <dbReference type="NCBI Taxonomy" id="2781240"/>
    <lineage>
        <taxon>Bacteria</taxon>
        <taxon>Bacillati</taxon>
        <taxon>Actinomycetota</taxon>
        <taxon>Actinomycetes</taxon>
        <taxon>Pseudonocardiales</taxon>
        <taxon>Pseudonocardiaceae</taxon>
        <taxon>Saccharopolyspora</taxon>
    </lineage>
</organism>
<dbReference type="GO" id="GO:0016787">
    <property type="term" value="F:hydrolase activity"/>
    <property type="evidence" value="ECO:0007669"/>
    <property type="project" value="UniProtKB-KW"/>
</dbReference>
<reference evidence="1" key="1">
    <citation type="submission" date="2020-10" db="EMBL/GenBank/DDBJ databases">
        <title>Diversity and distribution of actinomycetes associated with coral in the coast of Hainan.</title>
        <authorList>
            <person name="Li F."/>
        </authorList>
    </citation>
    <scope>NUCLEOTIDE SEQUENCE</scope>
    <source>
        <strain evidence="1">HNM0983</strain>
    </source>
</reference>
<dbReference type="EMBL" id="JADEYC010000018">
    <property type="protein sequence ID" value="MBE9375115.1"/>
    <property type="molecule type" value="Genomic_DNA"/>
</dbReference>